<sequence length="349" mass="38469">MSFADQPPAVPTNSVFQAVPTAQPVGGSSHQNSAVFGMLVKIDYHAYWNVKPIQGFGQIRPAFVFRGACMLPNLPLNEKAKTHVTVANPGRICSVYQTPPSVQQSNSPELDRSTSPEVRINAADNTKVSFETLGKPRSFIKIQPTMSEQQRFMHLLRSAVATHGPFEDLPVRAASRSDLLNVASATHSYTNTNSSPSSTRSYSASCSHEPFNEQFDTESVRVSPASTPEPEEDLKQQKAPDLMQVLDSMRQMQSPNLSAVASILLRLLSSEEKHNVEDGQKKFEQLLQHVDWFLQQPWTPETAVVRGLLAIVKKVDKKKLANGNDGDQEEPTTSGSCCQISRKKSHEQG</sequence>
<evidence type="ECO:0000256" key="1">
    <source>
        <dbReference type="SAM" id="MobiDB-lite"/>
    </source>
</evidence>
<organism evidence="2 3">
    <name type="scientific">Steinernema carpocapsae</name>
    <name type="common">Entomopathogenic nematode</name>
    <dbReference type="NCBI Taxonomy" id="34508"/>
    <lineage>
        <taxon>Eukaryota</taxon>
        <taxon>Metazoa</taxon>
        <taxon>Ecdysozoa</taxon>
        <taxon>Nematoda</taxon>
        <taxon>Chromadorea</taxon>
        <taxon>Rhabditida</taxon>
        <taxon>Tylenchina</taxon>
        <taxon>Panagrolaimomorpha</taxon>
        <taxon>Strongyloidoidea</taxon>
        <taxon>Steinernematidae</taxon>
        <taxon>Steinernema</taxon>
    </lineage>
</organism>
<reference evidence="2 3" key="1">
    <citation type="journal article" date="2015" name="Genome Biol.">
        <title>Comparative genomics of Steinernema reveals deeply conserved gene regulatory networks.</title>
        <authorList>
            <person name="Dillman A.R."/>
            <person name="Macchietto M."/>
            <person name="Porter C.F."/>
            <person name="Rogers A."/>
            <person name="Williams B."/>
            <person name="Antoshechkin I."/>
            <person name="Lee M.M."/>
            <person name="Goodwin Z."/>
            <person name="Lu X."/>
            <person name="Lewis E.E."/>
            <person name="Goodrich-Blair H."/>
            <person name="Stock S.P."/>
            <person name="Adams B.J."/>
            <person name="Sternberg P.W."/>
            <person name="Mortazavi A."/>
        </authorList>
    </citation>
    <scope>NUCLEOTIDE SEQUENCE [LARGE SCALE GENOMIC DNA]</scope>
    <source>
        <strain evidence="2 3">ALL</strain>
    </source>
</reference>
<dbReference type="AlphaFoldDB" id="A0A4U5NYK8"/>
<dbReference type="EMBL" id="AZBU02000003">
    <property type="protein sequence ID" value="TKR88490.1"/>
    <property type="molecule type" value="Genomic_DNA"/>
</dbReference>
<protein>
    <submittedName>
        <fullName evidence="2">Uncharacterized protein</fullName>
    </submittedName>
</protein>
<name>A0A4U5NYK8_STECR</name>
<accession>A0A4U5NYK8</accession>
<dbReference type="Proteomes" id="UP000298663">
    <property type="component" value="Unassembled WGS sequence"/>
</dbReference>
<feature type="region of interest" description="Disordered" evidence="1">
    <location>
        <begin position="97"/>
        <end position="116"/>
    </location>
</feature>
<evidence type="ECO:0000313" key="2">
    <source>
        <dbReference type="EMBL" id="TKR88490.1"/>
    </source>
</evidence>
<feature type="region of interest" description="Disordered" evidence="1">
    <location>
        <begin position="321"/>
        <end position="349"/>
    </location>
</feature>
<feature type="compositionally biased region" description="Polar residues" evidence="1">
    <location>
        <begin position="97"/>
        <end position="108"/>
    </location>
</feature>
<gene>
    <name evidence="2" type="ORF">L596_012723</name>
</gene>
<evidence type="ECO:0000313" key="3">
    <source>
        <dbReference type="Proteomes" id="UP000298663"/>
    </source>
</evidence>
<keyword evidence="3" id="KW-1185">Reference proteome</keyword>
<reference evidence="2 3" key="2">
    <citation type="journal article" date="2019" name="G3 (Bethesda)">
        <title>Hybrid Assembly of the Genome of the Entomopathogenic Nematode Steinernema carpocapsae Identifies the X-Chromosome.</title>
        <authorList>
            <person name="Serra L."/>
            <person name="Macchietto M."/>
            <person name="Macias-Munoz A."/>
            <person name="McGill C.J."/>
            <person name="Rodriguez I.M."/>
            <person name="Rodriguez B."/>
            <person name="Murad R."/>
            <person name="Mortazavi A."/>
        </authorList>
    </citation>
    <scope>NUCLEOTIDE SEQUENCE [LARGE SCALE GENOMIC DNA]</scope>
    <source>
        <strain evidence="2 3">ALL</strain>
    </source>
</reference>
<comment type="caution">
    <text evidence="2">The sequence shown here is derived from an EMBL/GenBank/DDBJ whole genome shotgun (WGS) entry which is preliminary data.</text>
</comment>
<feature type="compositionally biased region" description="Low complexity" evidence="1">
    <location>
        <begin position="188"/>
        <end position="208"/>
    </location>
</feature>
<proteinExistence type="predicted"/>
<feature type="region of interest" description="Disordered" evidence="1">
    <location>
        <begin position="188"/>
        <end position="237"/>
    </location>
</feature>